<comment type="similarity">
    <text evidence="3">Belongs to the MGMT family.</text>
</comment>
<evidence type="ECO:0000256" key="9">
    <source>
        <dbReference type="ARBA" id="ARBA00023159"/>
    </source>
</evidence>
<dbReference type="NCBIfam" id="TIGR00589">
    <property type="entry name" value="ogt"/>
    <property type="match status" value="1"/>
</dbReference>
<evidence type="ECO:0000259" key="13">
    <source>
        <dbReference type="PROSITE" id="PS01124"/>
    </source>
</evidence>
<dbReference type="AlphaFoldDB" id="A0A1H2E8N9"/>
<dbReference type="InterPro" id="IPR001497">
    <property type="entry name" value="MethylDNA_cys_MeTrfase_AS"/>
</dbReference>
<dbReference type="Pfam" id="PF02805">
    <property type="entry name" value="Ada_Zn_binding"/>
    <property type="match status" value="1"/>
</dbReference>
<protein>
    <recommendedName>
        <fullName evidence="4">methylated-DNA--[protein]-cysteine S-methyltransferase</fullName>
        <ecNumber evidence="4">2.1.1.63</ecNumber>
    </recommendedName>
</protein>
<name>A0A1H2E8N9_9PSED</name>
<comment type="cofactor">
    <cofactor evidence="2">
        <name>Zn(2+)</name>
        <dbReference type="ChEBI" id="CHEBI:29105"/>
    </cofactor>
</comment>
<evidence type="ECO:0000256" key="10">
    <source>
        <dbReference type="ARBA" id="ARBA00023163"/>
    </source>
</evidence>
<dbReference type="GO" id="GO:0003700">
    <property type="term" value="F:DNA-binding transcription factor activity"/>
    <property type="evidence" value="ECO:0007669"/>
    <property type="project" value="InterPro"/>
</dbReference>
<keyword evidence="7" id="KW-0227">DNA damage</keyword>
<evidence type="ECO:0000256" key="4">
    <source>
        <dbReference type="ARBA" id="ARBA00011918"/>
    </source>
</evidence>
<evidence type="ECO:0000256" key="6">
    <source>
        <dbReference type="ARBA" id="ARBA00022679"/>
    </source>
</evidence>
<dbReference type="PANTHER" id="PTHR10815">
    <property type="entry name" value="METHYLATED-DNA--PROTEIN-CYSTEINE METHYLTRANSFERASE"/>
    <property type="match status" value="1"/>
</dbReference>
<dbReference type="Gene3D" id="3.30.160.70">
    <property type="entry name" value="Methylated DNA-protein cysteine methyltransferase domain"/>
    <property type="match status" value="1"/>
</dbReference>
<evidence type="ECO:0000256" key="12">
    <source>
        <dbReference type="ARBA" id="ARBA00049348"/>
    </source>
</evidence>
<dbReference type="GO" id="GO:0006281">
    <property type="term" value="P:DNA repair"/>
    <property type="evidence" value="ECO:0007669"/>
    <property type="project" value="UniProtKB-KW"/>
</dbReference>
<proteinExistence type="inferred from homology"/>
<keyword evidence="9" id="KW-0010">Activator</keyword>
<keyword evidence="11" id="KW-0234">DNA repair</keyword>
<dbReference type="Pfam" id="PF01035">
    <property type="entry name" value="DNA_binding_1"/>
    <property type="match status" value="1"/>
</dbReference>
<dbReference type="GO" id="GO:0043565">
    <property type="term" value="F:sequence-specific DNA binding"/>
    <property type="evidence" value="ECO:0007669"/>
    <property type="project" value="InterPro"/>
</dbReference>
<evidence type="ECO:0000256" key="8">
    <source>
        <dbReference type="ARBA" id="ARBA00023015"/>
    </source>
</evidence>
<dbReference type="GO" id="GO:0032259">
    <property type="term" value="P:methylation"/>
    <property type="evidence" value="ECO:0007669"/>
    <property type="project" value="UniProtKB-KW"/>
</dbReference>
<dbReference type="SUPFAM" id="SSF57884">
    <property type="entry name" value="Ada DNA repair protein, N-terminal domain (N-Ada 10)"/>
    <property type="match status" value="1"/>
</dbReference>
<dbReference type="InterPro" id="IPR014048">
    <property type="entry name" value="MethylDNA_cys_MeTrfase_DNA-bd"/>
</dbReference>
<dbReference type="Gene3D" id="1.10.10.10">
    <property type="entry name" value="Winged helix-like DNA-binding domain superfamily/Winged helix DNA-binding domain"/>
    <property type="match status" value="1"/>
</dbReference>
<dbReference type="PROSITE" id="PS01124">
    <property type="entry name" value="HTH_ARAC_FAMILY_2"/>
    <property type="match status" value="1"/>
</dbReference>
<dbReference type="SUPFAM" id="SSF46767">
    <property type="entry name" value="Methylated DNA-protein cysteine methyltransferase, C-terminal domain"/>
    <property type="match status" value="1"/>
</dbReference>
<keyword evidence="10" id="KW-0804">Transcription</keyword>
<comment type="catalytic activity">
    <reaction evidence="12">
        <text>a 6-O-methyl-2'-deoxyguanosine in DNA + L-cysteinyl-[protein] = S-methyl-L-cysteinyl-[protein] + a 2'-deoxyguanosine in DNA</text>
        <dbReference type="Rhea" id="RHEA:24000"/>
        <dbReference type="Rhea" id="RHEA-COMP:10131"/>
        <dbReference type="Rhea" id="RHEA-COMP:10132"/>
        <dbReference type="Rhea" id="RHEA-COMP:11367"/>
        <dbReference type="Rhea" id="RHEA-COMP:11368"/>
        <dbReference type="ChEBI" id="CHEBI:29950"/>
        <dbReference type="ChEBI" id="CHEBI:82612"/>
        <dbReference type="ChEBI" id="CHEBI:85445"/>
        <dbReference type="ChEBI" id="CHEBI:85448"/>
        <dbReference type="EC" id="2.1.1.63"/>
    </reaction>
</comment>
<evidence type="ECO:0000256" key="1">
    <source>
        <dbReference type="ARBA" id="ARBA00001286"/>
    </source>
</evidence>
<dbReference type="EMBL" id="LT629785">
    <property type="protein sequence ID" value="SDT91470.1"/>
    <property type="molecule type" value="Genomic_DNA"/>
</dbReference>
<dbReference type="EC" id="2.1.1.63" evidence="4"/>
<dbReference type="Proteomes" id="UP000243232">
    <property type="component" value="Chromosome I"/>
</dbReference>
<evidence type="ECO:0000256" key="2">
    <source>
        <dbReference type="ARBA" id="ARBA00001947"/>
    </source>
</evidence>
<dbReference type="CDD" id="cd06445">
    <property type="entry name" value="ATase"/>
    <property type="match status" value="1"/>
</dbReference>
<dbReference type="InterPro" id="IPR035451">
    <property type="entry name" value="Ada-like_dom_sf"/>
</dbReference>
<dbReference type="PROSITE" id="PS00374">
    <property type="entry name" value="MGMT"/>
    <property type="match status" value="1"/>
</dbReference>
<keyword evidence="8" id="KW-0805">Transcription regulation</keyword>
<dbReference type="SUPFAM" id="SSF53155">
    <property type="entry name" value="Methylated DNA-protein cysteine methyltransferase domain"/>
    <property type="match status" value="1"/>
</dbReference>
<dbReference type="Gene3D" id="3.40.10.10">
    <property type="entry name" value="DNA Methylphosphotriester Repair Domain"/>
    <property type="match status" value="1"/>
</dbReference>
<dbReference type="InterPro" id="IPR036217">
    <property type="entry name" value="MethylDNA_cys_MeTrfase_DNAb"/>
</dbReference>
<dbReference type="SUPFAM" id="SSF46689">
    <property type="entry name" value="Homeodomain-like"/>
    <property type="match status" value="1"/>
</dbReference>
<accession>A0A1H2E8N9</accession>
<evidence type="ECO:0000256" key="7">
    <source>
        <dbReference type="ARBA" id="ARBA00022763"/>
    </source>
</evidence>
<dbReference type="FunFam" id="1.10.10.10:FF:000214">
    <property type="entry name" value="Methylated-DNA--protein-cysteine methyltransferase"/>
    <property type="match status" value="1"/>
</dbReference>
<organism evidence="14 15">
    <name type="scientific">Pseudomonas pohangensis</name>
    <dbReference type="NCBI Taxonomy" id="364197"/>
    <lineage>
        <taxon>Bacteria</taxon>
        <taxon>Pseudomonadati</taxon>
        <taxon>Pseudomonadota</taxon>
        <taxon>Gammaproteobacteria</taxon>
        <taxon>Pseudomonadales</taxon>
        <taxon>Pseudomonadaceae</taxon>
        <taxon>Pseudomonas</taxon>
    </lineage>
</organism>
<evidence type="ECO:0000256" key="11">
    <source>
        <dbReference type="ARBA" id="ARBA00023204"/>
    </source>
</evidence>
<keyword evidence="15" id="KW-1185">Reference proteome</keyword>
<keyword evidence="6 14" id="KW-0808">Transferase</keyword>
<dbReference type="InterPro" id="IPR018060">
    <property type="entry name" value="HTH_AraC"/>
</dbReference>
<gene>
    <name evidence="14" type="ORF">SAMN05216296_0521</name>
</gene>
<feature type="domain" description="HTH araC/xylS-type" evidence="13">
    <location>
        <begin position="132"/>
        <end position="180"/>
    </location>
</feature>
<evidence type="ECO:0000313" key="14">
    <source>
        <dbReference type="EMBL" id="SDT91470.1"/>
    </source>
</evidence>
<comment type="catalytic activity">
    <reaction evidence="1">
        <text>a 4-O-methyl-thymidine in DNA + L-cysteinyl-[protein] = a thymidine in DNA + S-methyl-L-cysteinyl-[protein]</text>
        <dbReference type="Rhea" id="RHEA:53428"/>
        <dbReference type="Rhea" id="RHEA-COMP:10131"/>
        <dbReference type="Rhea" id="RHEA-COMP:10132"/>
        <dbReference type="Rhea" id="RHEA-COMP:13555"/>
        <dbReference type="Rhea" id="RHEA-COMP:13556"/>
        <dbReference type="ChEBI" id="CHEBI:29950"/>
        <dbReference type="ChEBI" id="CHEBI:82612"/>
        <dbReference type="ChEBI" id="CHEBI:137386"/>
        <dbReference type="ChEBI" id="CHEBI:137387"/>
        <dbReference type="EC" id="2.1.1.63"/>
    </reaction>
</comment>
<dbReference type="Gene3D" id="1.10.10.60">
    <property type="entry name" value="Homeodomain-like"/>
    <property type="match status" value="1"/>
</dbReference>
<evidence type="ECO:0000313" key="15">
    <source>
        <dbReference type="Proteomes" id="UP000243232"/>
    </source>
</evidence>
<evidence type="ECO:0000256" key="3">
    <source>
        <dbReference type="ARBA" id="ARBA00008711"/>
    </source>
</evidence>
<dbReference type="InterPro" id="IPR036388">
    <property type="entry name" value="WH-like_DNA-bd_sf"/>
</dbReference>
<dbReference type="GO" id="GO:0003908">
    <property type="term" value="F:methylated-DNA-[protein]-cysteine S-methyltransferase activity"/>
    <property type="evidence" value="ECO:0007669"/>
    <property type="project" value="UniProtKB-EC"/>
</dbReference>
<dbReference type="GO" id="GO:0008270">
    <property type="term" value="F:zinc ion binding"/>
    <property type="evidence" value="ECO:0007669"/>
    <property type="project" value="InterPro"/>
</dbReference>
<reference evidence="15" key="1">
    <citation type="submission" date="2016-10" db="EMBL/GenBank/DDBJ databases">
        <authorList>
            <person name="Varghese N."/>
            <person name="Submissions S."/>
        </authorList>
    </citation>
    <scope>NUCLEOTIDE SEQUENCE [LARGE SCALE GENOMIC DNA]</scope>
    <source>
        <strain evidence="15">DSM 17875</strain>
    </source>
</reference>
<dbReference type="PANTHER" id="PTHR10815:SF14">
    <property type="entry name" value="BIFUNCTIONAL TRANSCRIPTIONAL ACTIVATOR_DNA REPAIR ENZYME ADA"/>
    <property type="match status" value="1"/>
</dbReference>
<dbReference type="InterPro" id="IPR009057">
    <property type="entry name" value="Homeodomain-like_sf"/>
</dbReference>
<dbReference type="InterPro" id="IPR004026">
    <property type="entry name" value="Ada_DNA_repair_Zn-bd"/>
</dbReference>
<evidence type="ECO:0000256" key="5">
    <source>
        <dbReference type="ARBA" id="ARBA00022603"/>
    </source>
</evidence>
<dbReference type="Pfam" id="PF00165">
    <property type="entry name" value="HTH_AraC"/>
    <property type="match status" value="1"/>
</dbReference>
<sequence length="373" mass="39808">MGLARWESDCYRVMARAVIVTNAGQFESQLRIGSLPAVADNPCNLLQEHTMLDSQRCWQAVCARDATEDDNFVFAVHSTGIYCRPSCPARRPLAKNISYFADAASAESAGFRPCQRCAPHGKSPAALLDELVAAACRLLQDSPEPLTLAQLSTRIGVSASHLTRAFKTRIGMTPRAWSLAQAQTGPTLRAGKGAGLHLRYAISACALGFLLLATTDKGICALLFADNPAALESELAGRFPAAQRRVDQHGLGAMLQQVLAQLQEPARAAQLPLDLQGTAFQQRVWQALQRIPAGETRNYGQLAAELDSHPRAVASACARNPVGLLVPCHRVIAGNGALSGYRWGLQRKAALLRAEAGNSAVLADQADGLASLP</sequence>
<dbReference type="InterPro" id="IPR036631">
    <property type="entry name" value="MGMT_N_sf"/>
</dbReference>
<dbReference type="STRING" id="364197.SAMN05216296_0521"/>
<keyword evidence="5 14" id="KW-0489">Methyltransferase</keyword>